<feature type="transmembrane region" description="Helical" evidence="4">
    <location>
        <begin position="26"/>
        <end position="49"/>
    </location>
</feature>
<evidence type="ECO:0000256" key="2">
    <source>
        <dbReference type="ARBA" id="ARBA00023125"/>
    </source>
</evidence>
<evidence type="ECO:0000256" key="3">
    <source>
        <dbReference type="ARBA" id="ARBA00023163"/>
    </source>
</evidence>
<dbReference type="PANTHER" id="PTHR43280">
    <property type="entry name" value="ARAC-FAMILY TRANSCRIPTIONAL REGULATOR"/>
    <property type="match status" value="1"/>
</dbReference>
<feature type="domain" description="HTH araC/xylS-type" evidence="5">
    <location>
        <begin position="664"/>
        <end position="763"/>
    </location>
</feature>
<keyword evidence="7" id="KW-1185">Reference proteome</keyword>
<proteinExistence type="predicted"/>
<dbReference type="PROSITE" id="PS00041">
    <property type="entry name" value="HTH_ARAC_FAMILY_1"/>
    <property type="match status" value="1"/>
</dbReference>
<evidence type="ECO:0000256" key="1">
    <source>
        <dbReference type="ARBA" id="ARBA00023015"/>
    </source>
</evidence>
<dbReference type="SMART" id="SM00342">
    <property type="entry name" value="HTH_ARAC"/>
    <property type="match status" value="1"/>
</dbReference>
<gene>
    <name evidence="6" type="ORF">GCM10010917_28660</name>
</gene>
<comment type="caution">
    <text evidence="6">The sequence shown here is derived from an EMBL/GenBank/DDBJ whole genome shotgun (WGS) entry which is preliminary data.</text>
</comment>
<dbReference type="PANTHER" id="PTHR43280:SF34">
    <property type="entry name" value="ARAC-FAMILY TRANSCRIPTIONAL REGULATOR"/>
    <property type="match status" value="1"/>
</dbReference>
<reference evidence="7" key="1">
    <citation type="journal article" date="2019" name="Int. J. Syst. Evol. Microbiol.">
        <title>The Global Catalogue of Microorganisms (GCM) 10K type strain sequencing project: providing services to taxonomists for standard genome sequencing and annotation.</title>
        <authorList>
            <consortium name="The Broad Institute Genomics Platform"/>
            <consortium name="The Broad Institute Genome Sequencing Center for Infectious Disease"/>
            <person name="Wu L."/>
            <person name="Ma J."/>
        </authorList>
    </citation>
    <scope>NUCLEOTIDE SEQUENCE [LARGE SCALE GENOMIC DNA]</scope>
    <source>
        <strain evidence="7">CGMCC 1.15044</strain>
    </source>
</reference>
<protein>
    <submittedName>
        <fullName evidence="6">AraC family transcriptional regulator</fullName>
    </submittedName>
</protein>
<dbReference type="EMBL" id="BMHF01000009">
    <property type="protein sequence ID" value="GGA41651.1"/>
    <property type="molecule type" value="Genomic_DNA"/>
</dbReference>
<dbReference type="InterPro" id="IPR009057">
    <property type="entry name" value="Homeodomain-like_sf"/>
</dbReference>
<evidence type="ECO:0000313" key="6">
    <source>
        <dbReference type="EMBL" id="GGA41651.1"/>
    </source>
</evidence>
<feature type="transmembrane region" description="Helical" evidence="4">
    <location>
        <begin position="309"/>
        <end position="329"/>
    </location>
</feature>
<dbReference type="RefSeq" id="WP_308420946.1">
    <property type="nucleotide sequence ID" value="NZ_BMHF01000009.1"/>
</dbReference>
<dbReference type="SUPFAM" id="SSF46689">
    <property type="entry name" value="Homeodomain-like"/>
    <property type="match status" value="2"/>
</dbReference>
<dbReference type="Gene3D" id="1.10.10.60">
    <property type="entry name" value="Homeodomain-like"/>
    <property type="match status" value="2"/>
</dbReference>
<dbReference type="InterPro" id="IPR018060">
    <property type="entry name" value="HTH_AraC"/>
</dbReference>
<keyword evidence="3" id="KW-0804">Transcription</keyword>
<dbReference type="Proteomes" id="UP000609323">
    <property type="component" value="Unassembled WGS sequence"/>
</dbReference>
<accession>A0ABQ1GDI9</accession>
<name>A0ABQ1GDI9_9BACL</name>
<evidence type="ECO:0000313" key="7">
    <source>
        <dbReference type="Proteomes" id="UP000609323"/>
    </source>
</evidence>
<evidence type="ECO:0000256" key="4">
    <source>
        <dbReference type="SAM" id="Phobius"/>
    </source>
</evidence>
<keyword evidence="4" id="KW-0472">Membrane</keyword>
<organism evidence="6 7">
    <name type="scientific">Paenibacillus physcomitrellae</name>
    <dbReference type="NCBI Taxonomy" id="1619311"/>
    <lineage>
        <taxon>Bacteria</taxon>
        <taxon>Bacillati</taxon>
        <taxon>Bacillota</taxon>
        <taxon>Bacilli</taxon>
        <taxon>Bacillales</taxon>
        <taxon>Paenibacillaceae</taxon>
        <taxon>Paenibacillus</taxon>
    </lineage>
</organism>
<evidence type="ECO:0000259" key="5">
    <source>
        <dbReference type="PROSITE" id="PS01124"/>
    </source>
</evidence>
<keyword evidence="4" id="KW-1133">Transmembrane helix</keyword>
<dbReference type="PROSITE" id="PS01124">
    <property type="entry name" value="HTH_ARAC_FAMILY_2"/>
    <property type="match status" value="1"/>
</dbReference>
<dbReference type="InterPro" id="IPR018062">
    <property type="entry name" value="HTH_AraC-typ_CS"/>
</dbReference>
<keyword evidence="2" id="KW-0238">DNA-binding</keyword>
<keyword evidence="1" id="KW-0805">Transcription regulation</keyword>
<sequence length="769" mass="87542">MSKPSMKPSVVSRFSMNWSHFKSKLLLKYILSYLLMFLIPLTGVTLFVYENAVNSLRSEIEQSNVNQLNQVKATLDDRMSELQQIASKISYDEHLTPYMVHHPYYGVEAIRSLASYKANSGILEDLFLYFHNDSLIYSYRGLADLDVTFNRMYQFENWSAEQVRKDLNELNHPVMMPAEKVTVSSKKEPMLALIVPIKPNDPYPYGSILYLMKESTLMGVMDSILNDYSGSSYIFDENKQLLTANNHGFNLPESELNSLSSLDPGIHSLTLSGEPYSVVSVKSKENDWTYMTVMPSYQFFSHVSPIKSLILLVFCIAVPIGIFAAILLARRQYHPIRDLLEFAGLKNEPGVNFKMRSEWEWIRQMLHDYSARIHMQQPYVRNQCLLLLLKHGKPDDPEIKEMVAASGLELPENRGYYFCLILAWDEGQESGLSWRHAEETLSEFDIPDLDAKAYGLEFSPTGQFALMLSIDVDSPDEALLRVPSIVDTVKVTLVESSQPVPYIGVGTLYDDLADVNQSFIEAAAALEHRMVGSNGRVTYFGQLAELNAASADTYWLPKSDSLKLVQSLKQGNESVAREVISSIMNDVKEQALSMHLLRCVCFDLLNTLLRTASELGMDDVFQDIASFTSFDTLEELEAKLGFLALRICQQVEHKAETEQYSMIDDVVAYVDQQYMDYTLSLEHVALRYSISSSYLSRIFKEKTGSNFSQYIWQRRMDEVSRLLVTTSAPLKEIIEQVGYLDAPNFIRKFKKETGYTPGQYRKLHAGAQR</sequence>
<dbReference type="Pfam" id="PF12833">
    <property type="entry name" value="HTH_18"/>
    <property type="match status" value="1"/>
</dbReference>
<keyword evidence="4" id="KW-0812">Transmembrane</keyword>